<dbReference type="SUPFAM" id="SSF46785">
    <property type="entry name" value="Winged helix' DNA-binding domain"/>
    <property type="match status" value="1"/>
</dbReference>
<gene>
    <name evidence="1" type="ORF">TM448B05252_0006</name>
</gene>
<name>A0A6M3Y4D4_9ZZZZ</name>
<evidence type="ECO:0000313" key="1">
    <source>
        <dbReference type="EMBL" id="QJI03854.1"/>
    </source>
</evidence>
<organism evidence="1">
    <name type="scientific">viral metagenome</name>
    <dbReference type="NCBI Taxonomy" id="1070528"/>
    <lineage>
        <taxon>unclassified sequences</taxon>
        <taxon>metagenomes</taxon>
        <taxon>organismal metagenomes</taxon>
    </lineage>
</organism>
<dbReference type="AlphaFoldDB" id="A0A6M3Y4D4"/>
<dbReference type="InterPro" id="IPR036390">
    <property type="entry name" value="WH_DNA-bd_sf"/>
</dbReference>
<dbReference type="Pfam" id="PF13730">
    <property type="entry name" value="HTH_36"/>
    <property type="match status" value="1"/>
</dbReference>
<sequence>MVTATEEKRKQRHIIDEAIKGVPLDKIEADVKPSLHLDVKPSLHYIYSSTNTHKEVKEDLHQRTLIFEDKNIRKGFAQVPNVVLRDSTLSGNEKTLYALLLSYAWQDKECFPGQDKLAEDMGLSRVSVNQMLSKLKNKKLIRIKRQGLGKVNIYHIRKLSDAYPQMVD</sequence>
<reference evidence="1" key="1">
    <citation type="submission" date="2020-03" db="EMBL/GenBank/DDBJ databases">
        <title>The deep terrestrial virosphere.</title>
        <authorList>
            <person name="Holmfeldt K."/>
            <person name="Nilsson E."/>
            <person name="Simone D."/>
            <person name="Lopez-Fernandez M."/>
            <person name="Wu X."/>
            <person name="de Brujin I."/>
            <person name="Lundin D."/>
            <person name="Andersson A."/>
            <person name="Bertilsson S."/>
            <person name="Dopson M."/>
        </authorList>
    </citation>
    <scope>NUCLEOTIDE SEQUENCE</scope>
    <source>
        <strain evidence="1">TM448B05252</strain>
    </source>
</reference>
<dbReference type="Gene3D" id="1.10.10.10">
    <property type="entry name" value="Winged helix-like DNA-binding domain superfamily/Winged helix DNA-binding domain"/>
    <property type="match status" value="1"/>
</dbReference>
<proteinExistence type="predicted"/>
<dbReference type="EMBL" id="MT145125">
    <property type="protein sequence ID" value="QJI03854.1"/>
    <property type="molecule type" value="Genomic_DNA"/>
</dbReference>
<protein>
    <submittedName>
        <fullName evidence="1">Putative DNA binding, helix-turn-helix domain containing protein</fullName>
    </submittedName>
</protein>
<dbReference type="InterPro" id="IPR036388">
    <property type="entry name" value="WH-like_DNA-bd_sf"/>
</dbReference>
<accession>A0A6M3Y4D4</accession>